<name>A0A8X6MBS1_NEPPI</name>
<proteinExistence type="predicted"/>
<dbReference type="Proteomes" id="UP000887013">
    <property type="component" value="Unassembled WGS sequence"/>
</dbReference>
<gene>
    <name evidence="1" type="ORF">NPIL_652191</name>
</gene>
<comment type="caution">
    <text evidence="1">The sequence shown here is derived from an EMBL/GenBank/DDBJ whole genome shotgun (WGS) entry which is preliminary data.</text>
</comment>
<accession>A0A8X6MBS1</accession>
<keyword evidence="2" id="KW-1185">Reference proteome</keyword>
<evidence type="ECO:0000313" key="1">
    <source>
        <dbReference type="EMBL" id="GFS42518.1"/>
    </source>
</evidence>
<dbReference type="AlphaFoldDB" id="A0A8X6MBS1"/>
<protein>
    <submittedName>
        <fullName evidence="1">Uncharacterized protein</fullName>
    </submittedName>
</protein>
<evidence type="ECO:0000313" key="2">
    <source>
        <dbReference type="Proteomes" id="UP000887013"/>
    </source>
</evidence>
<organism evidence="1 2">
    <name type="scientific">Nephila pilipes</name>
    <name type="common">Giant wood spider</name>
    <name type="synonym">Nephila maculata</name>
    <dbReference type="NCBI Taxonomy" id="299642"/>
    <lineage>
        <taxon>Eukaryota</taxon>
        <taxon>Metazoa</taxon>
        <taxon>Ecdysozoa</taxon>
        <taxon>Arthropoda</taxon>
        <taxon>Chelicerata</taxon>
        <taxon>Arachnida</taxon>
        <taxon>Araneae</taxon>
        <taxon>Araneomorphae</taxon>
        <taxon>Entelegynae</taxon>
        <taxon>Araneoidea</taxon>
        <taxon>Nephilidae</taxon>
        <taxon>Nephila</taxon>
    </lineage>
</organism>
<sequence length="95" mass="11085">MRERVTNIKILPLTPPSPLLNRFKWIRLSWLFANISSEPWALYSGAKKTPYEALFCRAPRVWLSTTPIPREVFDAVNDEQQFENDLTALTACFER</sequence>
<dbReference type="EMBL" id="BMAW01089983">
    <property type="protein sequence ID" value="GFS42518.1"/>
    <property type="molecule type" value="Genomic_DNA"/>
</dbReference>
<dbReference type="OrthoDB" id="10558721at2759"/>
<reference evidence="1" key="1">
    <citation type="submission" date="2020-08" db="EMBL/GenBank/DDBJ databases">
        <title>Multicomponent nature underlies the extraordinary mechanical properties of spider dragline silk.</title>
        <authorList>
            <person name="Kono N."/>
            <person name="Nakamura H."/>
            <person name="Mori M."/>
            <person name="Yoshida Y."/>
            <person name="Ohtoshi R."/>
            <person name="Malay A.D."/>
            <person name="Moran D.A.P."/>
            <person name="Tomita M."/>
            <person name="Numata K."/>
            <person name="Arakawa K."/>
        </authorList>
    </citation>
    <scope>NUCLEOTIDE SEQUENCE</scope>
</reference>